<evidence type="ECO:0000313" key="2">
    <source>
        <dbReference type="EMBL" id="MET8436571.1"/>
    </source>
</evidence>
<sequence length="160" mass="17141">MGLSDEASGNGSRPSGTPAPKPSRGAGSHTWTKRPQNLHAPGADLRRPQPIPETDMAVMPPADTLMWEARAQAGHQDDLLAYAEQTAVPTLLTNSSCLGADIYLGGQDRVVLIIHFAGTPPRLPDPPAGVLLRSVHQWPFRRHATHRGPAADTRGVRTAR</sequence>
<reference evidence="2 3" key="1">
    <citation type="submission" date="2024-06" db="EMBL/GenBank/DDBJ databases">
        <title>The Natural Products Discovery Center: Release of the First 8490 Sequenced Strains for Exploring Actinobacteria Biosynthetic Diversity.</title>
        <authorList>
            <person name="Kalkreuter E."/>
            <person name="Kautsar S.A."/>
            <person name="Yang D."/>
            <person name="Bader C.D."/>
            <person name="Teijaro C.N."/>
            <person name="Fluegel L."/>
            <person name="Davis C.M."/>
            <person name="Simpson J.R."/>
            <person name="Lauterbach L."/>
            <person name="Steele A.D."/>
            <person name="Gui C."/>
            <person name="Meng S."/>
            <person name="Li G."/>
            <person name="Viehrig K."/>
            <person name="Ye F."/>
            <person name="Su P."/>
            <person name="Kiefer A.F."/>
            <person name="Nichols A."/>
            <person name="Cepeda A.J."/>
            <person name="Yan W."/>
            <person name="Fan B."/>
            <person name="Jiang Y."/>
            <person name="Adhikari A."/>
            <person name="Zheng C.-J."/>
            <person name="Schuster L."/>
            <person name="Cowan T.M."/>
            <person name="Smanski M.J."/>
            <person name="Chevrette M.G."/>
            <person name="De Carvalho L.P.S."/>
            <person name="Shen B."/>
        </authorList>
    </citation>
    <scope>NUCLEOTIDE SEQUENCE [LARGE SCALE GENOMIC DNA]</scope>
    <source>
        <strain evidence="2 3">NPDC005137</strain>
    </source>
</reference>
<gene>
    <name evidence="2" type="ORF">ABZV61_28090</name>
</gene>
<keyword evidence="3" id="KW-1185">Reference proteome</keyword>
<organism evidence="2 3">
    <name type="scientific">Streptomyces sp. 900116325</name>
    <dbReference type="NCBI Taxonomy" id="3154295"/>
    <lineage>
        <taxon>Bacteria</taxon>
        <taxon>Bacillati</taxon>
        <taxon>Actinomycetota</taxon>
        <taxon>Actinomycetes</taxon>
        <taxon>Kitasatosporales</taxon>
        <taxon>Streptomycetaceae</taxon>
        <taxon>Streptomyces</taxon>
    </lineage>
</organism>
<name>A0ABV2UFF2_9ACTN</name>
<protein>
    <submittedName>
        <fullName evidence="2">Uncharacterized protein</fullName>
    </submittedName>
</protein>
<dbReference type="RefSeq" id="WP_356711513.1">
    <property type="nucleotide sequence ID" value="NZ_JBEXIP010000027.1"/>
</dbReference>
<feature type="region of interest" description="Disordered" evidence="1">
    <location>
        <begin position="1"/>
        <end position="55"/>
    </location>
</feature>
<comment type="caution">
    <text evidence="2">The sequence shown here is derived from an EMBL/GenBank/DDBJ whole genome shotgun (WGS) entry which is preliminary data.</text>
</comment>
<dbReference type="Proteomes" id="UP001550044">
    <property type="component" value="Unassembled WGS sequence"/>
</dbReference>
<proteinExistence type="predicted"/>
<accession>A0ABV2UFF2</accession>
<dbReference type="EMBL" id="JBEXIP010000027">
    <property type="protein sequence ID" value="MET8436571.1"/>
    <property type="molecule type" value="Genomic_DNA"/>
</dbReference>
<evidence type="ECO:0000256" key="1">
    <source>
        <dbReference type="SAM" id="MobiDB-lite"/>
    </source>
</evidence>
<evidence type="ECO:0000313" key="3">
    <source>
        <dbReference type="Proteomes" id="UP001550044"/>
    </source>
</evidence>